<dbReference type="Proteomes" id="UP000501812">
    <property type="component" value="Chromosome"/>
</dbReference>
<protein>
    <recommendedName>
        <fullName evidence="3">Virion morphogenesis protein</fullName>
    </recommendedName>
</protein>
<keyword evidence="2" id="KW-1185">Reference proteome</keyword>
<dbReference type="EMBL" id="CP051774">
    <property type="protein sequence ID" value="QJE95966.1"/>
    <property type="molecule type" value="Genomic_DNA"/>
</dbReference>
<gene>
    <name evidence="1" type="ORF">HHL09_09285</name>
</gene>
<sequence length="225" mass="24654">MKVTVSLTDGAGPKMKRLISMLTGEQATALNAVAGRAAVLRSAEYHRIFEARGGWENPALPTHGPGRESTGFGTKVADSWFLSVADRDGATIANDAPHLGHKVRGGKITPKRVQFLTIPVVPEAHGKRAVDYEMDYGTDLFTIKGRMGLFERAKTGSESVINRTYGRRKNGQKIQISARGHIRMVYAFSKGVDQTPWPGALPPTGDIKKAYGVAWRRELIDKLKR</sequence>
<dbReference type="RefSeq" id="WP_169454279.1">
    <property type="nucleotide sequence ID" value="NZ_CP051774.1"/>
</dbReference>
<proteinExistence type="predicted"/>
<organism evidence="1 2">
    <name type="scientific">Luteolibacter luteus</name>
    <dbReference type="NCBI Taxonomy" id="2728835"/>
    <lineage>
        <taxon>Bacteria</taxon>
        <taxon>Pseudomonadati</taxon>
        <taxon>Verrucomicrobiota</taxon>
        <taxon>Verrucomicrobiia</taxon>
        <taxon>Verrucomicrobiales</taxon>
        <taxon>Verrucomicrobiaceae</taxon>
        <taxon>Luteolibacter</taxon>
    </lineage>
</organism>
<dbReference type="AlphaFoldDB" id="A0A858RFS9"/>
<name>A0A858RFS9_9BACT</name>
<dbReference type="KEGG" id="luo:HHL09_09285"/>
<accession>A0A858RFS9</accession>
<reference evidence="1 2" key="1">
    <citation type="submission" date="2020-04" db="EMBL/GenBank/DDBJ databases">
        <title>Luteolibacter sp. G-1-1-1 isolated from soil.</title>
        <authorList>
            <person name="Dahal R.H."/>
        </authorList>
    </citation>
    <scope>NUCLEOTIDE SEQUENCE [LARGE SCALE GENOMIC DNA]</scope>
    <source>
        <strain evidence="1 2">G-1-1-1</strain>
    </source>
</reference>
<evidence type="ECO:0000313" key="1">
    <source>
        <dbReference type="EMBL" id="QJE95966.1"/>
    </source>
</evidence>
<evidence type="ECO:0008006" key="3">
    <source>
        <dbReference type="Google" id="ProtNLM"/>
    </source>
</evidence>
<evidence type="ECO:0000313" key="2">
    <source>
        <dbReference type="Proteomes" id="UP000501812"/>
    </source>
</evidence>